<keyword evidence="6" id="KW-1185">Reference proteome</keyword>
<sequence>MTDIEDINSIKVIVDAFYIRVREDEVLAPIFMNAIPGDWGPHLNKMYGFWNAAMFGVQGYKGNPFARHVPLPISREHFERWLMLFGQTVNQYFNGPVAEDIKKRAGLMSEMFQAKLAVVDRTKVIF</sequence>
<dbReference type="InterPro" id="IPR012292">
    <property type="entry name" value="Globin/Proto"/>
</dbReference>
<dbReference type="AlphaFoldDB" id="A0A4Q5LRR6"/>
<protein>
    <submittedName>
        <fullName evidence="5">Group III truncated hemoglobin</fullName>
    </submittedName>
</protein>
<evidence type="ECO:0000256" key="2">
    <source>
        <dbReference type="ARBA" id="ARBA00022617"/>
    </source>
</evidence>
<dbReference type="Gene3D" id="1.10.490.10">
    <property type="entry name" value="Globins"/>
    <property type="match status" value="1"/>
</dbReference>
<reference evidence="5 6" key="1">
    <citation type="submission" date="2019-02" db="EMBL/GenBank/DDBJ databases">
        <title>Bacterial novel species Mucilaginibacter sp. 17JY9-4 isolated from soil.</title>
        <authorList>
            <person name="Jung H.-Y."/>
        </authorList>
    </citation>
    <scope>NUCLEOTIDE SEQUENCE [LARGE SCALE GENOMIC DNA]</scope>
    <source>
        <strain evidence="5 6">17JY9-4</strain>
    </source>
</reference>
<comment type="caution">
    <text evidence="5">The sequence shown here is derived from an EMBL/GenBank/DDBJ whole genome shotgun (WGS) entry which is preliminary data.</text>
</comment>
<keyword evidence="3" id="KW-0479">Metal-binding</keyword>
<accession>A0A4Q5LRR6</accession>
<evidence type="ECO:0000256" key="3">
    <source>
        <dbReference type="ARBA" id="ARBA00022723"/>
    </source>
</evidence>
<dbReference type="GO" id="GO:0046872">
    <property type="term" value="F:metal ion binding"/>
    <property type="evidence" value="ECO:0007669"/>
    <property type="project" value="UniProtKB-KW"/>
</dbReference>
<dbReference type="GO" id="GO:0020037">
    <property type="term" value="F:heme binding"/>
    <property type="evidence" value="ECO:0007669"/>
    <property type="project" value="InterPro"/>
</dbReference>
<dbReference type="OrthoDB" id="25954at2"/>
<name>A0A4Q5LRR6_9SPHI</name>
<evidence type="ECO:0000256" key="4">
    <source>
        <dbReference type="ARBA" id="ARBA00023004"/>
    </source>
</evidence>
<dbReference type="Pfam" id="PF01152">
    <property type="entry name" value="Bac_globin"/>
    <property type="match status" value="1"/>
</dbReference>
<keyword evidence="1" id="KW-0813">Transport</keyword>
<organism evidence="5 6">
    <name type="scientific">Mucilaginibacter terrigena</name>
    <dbReference type="NCBI Taxonomy" id="2492395"/>
    <lineage>
        <taxon>Bacteria</taxon>
        <taxon>Pseudomonadati</taxon>
        <taxon>Bacteroidota</taxon>
        <taxon>Sphingobacteriia</taxon>
        <taxon>Sphingobacteriales</taxon>
        <taxon>Sphingobacteriaceae</taxon>
        <taxon>Mucilaginibacter</taxon>
    </lineage>
</organism>
<dbReference type="RefSeq" id="WP_129874906.1">
    <property type="nucleotide sequence ID" value="NZ_SEWG01000001.1"/>
</dbReference>
<dbReference type="GO" id="GO:0019825">
    <property type="term" value="F:oxygen binding"/>
    <property type="evidence" value="ECO:0007669"/>
    <property type="project" value="InterPro"/>
</dbReference>
<dbReference type="CDD" id="cd08916">
    <property type="entry name" value="TrHb3_P"/>
    <property type="match status" value="1"/>
</dbReference>
<dbReference type="InterPro" id="IPR001486">
    <property type="entry name" value="Hemoglobin_trunc"/>
</dbReference>
<dbReference type="SUPFAM" id="SSF46458">
    <property type="entry name" value="Globin-like"/>
    <property type="match status" value="1"/>
</dbReference>
<dbReference type="InterPro" id="IPR009050">
    <property type="entry name" value="Globin-like_sf"/>
</dbReference>
<evidence type="ECO:0000313" key="5">
    <source>
        <dbReference type="EMBL" id="RYU92175.1"/>
    </source>
</evidence>
<dbReference type="EMBL" id="SEWG01000001">
    <property type="protein sequence ID" value="RYU92175.1"/>
    <property type="molecule type" value="Genomic_DNA"/>
</dbReference>
<keyword evidence="2" id="KW-0349">Heme</keyword>
<keyword evidence="4" id="KW-0408">Iron</keyword>
<dbReference type="Proteomes" id="UP000293331">
    <property type="component" value="Unassembled WGS sequence"/>
</dbReference>
<gene>
    <name evidence="5" type="ORF">EWM62_01705</name>
</gene>
<proteinExistence type="predicted"/>
<evidence type="ECO:0000313" key="6">
    <source>
        <dbReference type="Proteomes" id="UP000293331"/>
    </source>
</evidence>
<evidence type="ECO:0000256" key="1">
    <source>
        <dbReference type="ARBA" id="ARBA00022448"/>
    </source>
</evidence>